<dbReference type="GO" id="GO:0016740">
    <property type="term" value="F:transferase activity"/>
    <property type="evidence" value="ECO:0007669"/>
    <property type="project" value="UniProtKB-KW"/>
</dbReference>
<dbReference type="Pfam" id="PF00456">
    <property type="entry name" value="Transketolase_N"/>
    <property type="match status" value="1"/>
</dbReference>
<evidence type="ECO:0000256" key="5">
    <source>
        <dbReference type="ARBA" id="ARBA00023052"/>
    </source>
</evidence>
<evidence type="ECO:0000256" key="4">
    <source>
        <dbReference type="ARBA" id="ARBA00022723"/>
    </source>
</evidence>
<dbReference type="InterPro" id="IPR005474">
    <property type="entry name" value="Transketolase_N"/>
</dbReference>
<dbReference type="AlphaFoldDB" id="G8QQX2"/>
<dbReference type="STRING" id="158190.SpiGrapes_2033"/>
<protein>
    <submittedName>
        <fullName evidence="7">Transketolase, beta subunit</fullName>
    </submittedName>
</protein>
<dbReference type="Proteomes" id="UP000005632">
    <property type="component" value="Chromosome"/>
</dbReference>
<sequence length="277" mass="30372">MLDVKELKLKALEIRKLTIEEIGHFGSGHIGGSMSITDLLTYLYYHEMRVDPADPKKIDRDRLVCSKGHAGPAVYATLASKGYFPIEMLMTLNQGGTKLPSHCDMTKTPGVDFTGGSLGQGFSAAVGIALGQRIQKIEANTFAIIGDGESQEGQIWEAAETAAQWKLGNLIAFTDFNKLQLDGPTSDIVNMDNIDTRWLGFNWHVQRINGHDFNQIDHAVQVAKTVTDRPSMIIMDTIKSYGFIPGEGITGNHSMAFDTATAEKAVHDLYAREGVQE</sequence>
<keyword evidence="3" id="KW-0808">Transferase</keyword>
<keyword evidence="8" id="KW-1185">Reference proteome</keyword>
<dbReference type="HOGENOM" id="CLU_009227_4_1_12"/>
<keyword evidence="4" id="KW-0479">Metal-binding</keyword>
<organism evidence="7 8">
    <name type="scientific">Sphaerochaeta pleomorpha (strain ATCC BAA-1885 / DSM 22778 / Grapes)</name>
    <dbReference type="NCBI Taxonomy" id="158190"/>
    <lineage>
        <taxon>Bacteria</taxon>
        <taxon>Pseudomonadati</taxon>
        <taxon>Spirochaetota</taxon>
        <taxon>Spirochaetia</taxon>
        <taxon>Spirochaetales</taxon>
        <taxon>Sphaerochaetaceae</taxon>
        <taxon>Sphaerochaeta</taxon>
    </lineage>
</organism>
<evidence type="ECO:0000313" key="8">
    <source>
        <dbReference type="Proteomes" id="UP000005632"/>
    </source>
</evidence>
<dbReference type="PANTHER" id="PTHR47514:SF1">
    <property type="entry name" value="TRANSKETOLASE N-TERMINAL SECTION-RELATED"/>
    <property type="match status" value="1"/>
</dbReference>
<dbReference type="CDD" id="cd02012">
    <property type="entry name" value="TPP_TK"/>
    <property type="match status" value="1"/>
</dbReference>
<dbReference type="InterPro" id="IPR029061">
    <property type="entry name" value="THDP-binding"/>
</dbReference>
<dbReference type="GO" id="GO:0046872">
    <property type="term" value="F:metal ion binding"/>
    <property type="evidence" value="ECO:0007669"/>
    <property type="project" value="UniProtKB-KW"/>
</dbReference>
<reference evidence="7 8" key="1">
    <citation type="submission" date="2011-11" db="EMBL/GenBank/DDBJ databases">
        <title>Complete sequence of Spirochaeta sp. grapes.</title>
        <authorList>
            <consortium name="US DOE Joint Genome Institute"/>
            <person name="Lucas S."/>
            <person name="Han J."/>
            <person name="Lapidus A."/>
            <person name="Cheng J.-F."/>
            <person name="Goodwin L."/>
            <person name="Pitluck S."/>
            <person name="Peters L."/>
            <person name="Ovchinnikova G."/>
            <person name="Munk A.C."/>
            <person name="Detter J.C."/>
            <person name="Han C."/>
            <person name="Tapia R."/>
            <person name="Land M."/>
            <person name="Hauser L."/>
            <person name="Kyrpides N."/>
            <person name="Ivanova N."/>
            <person name="Pagani I."/>
            <person name="Ritalahtilisa K."/>
            <person name="Loeffler F."/>
            <person name="Woyke T."/>
        </authorList>
    </citation>
    <scope>NUCLEOTIDE SEQUENCE [LARGE SCALE GENOMIC DNA]</scope>
    <source>
        <strain evidence="8">ATCC BAA-1885 / DSM 22778 / Grapes</strain>
    </source>
</reference>
<keyword evidence="5" id="KW-0786">Thiamine pyrophosphate</keyword>
<feature type="domain" description="Transketolase N-terminal" evidence="6">
    <location>
        <begin position="13"/>
        <end position="258"/>
    </location>
</feature>
<evidence type="ECO:0000256" key="3">
    <source>
        <dbReference type="ARBA" id="ARBA00022679"/>
    </source>
</evidence>
<dbReference type="KEGG" id="sgp:SpiGrapes_2033"/>
<dbReference type="eggNOG" id="COG3959">
    <property type="taxonomic scope" value="Bacteria"/>
</dbReference>
<proteinExistence type="inferred from homology"/>
<dbReference type="InterPro" id="IPR049557">
    <property type="entry name" value="Transketolase_CS"/>
</dbReference>
<dbReference type="RefSeq" id="WP_014270663.1">
    <property type="nucleotide sequence ID" value="NC_016633.1"/>
</dbReference>
<comment type="cofactor">
    <cofactor evidence="1">
        <name>thiamine diphosphate</name>
        <dbReference type="ChEBI" id="CHEBI:58937"/>
    </cofactor>
</comment>
<name>G8QQX2_SPHPG</name>
<gene>
    <name evidence="7" type="ordered locus">SpiGrapes_2033</name>
</gene>
<comment type="similarity">
    <text evidence="2">Belongs to the transketolase family.</text>
</comment>
<evidence type="ECO:0000256" key="1">
    <source>
        <dbReference type="ARBA" id="ARBA00001964"/>
    </source>
</evidence>
<accession>G8QQX2</accession>
<dbReference type="Gene3D" id="3.40.50.970">
    <property type="match status" value="1"/>
</dbReference>
<dbReference type="SUPFAM" id="SSF52518">
    <property type="entry name" value="Thiamin diphosphate-binding fold (THDP-binding)"/>
    <property type="match status" value="1"/>
</dbReference>
<evidence type="ECO:0000313" key="7">
    <source>
        <dbReference type="EMBL" id="AEV29820.1"/>
    </source>
</evidence>
<dbReference type="OrthoDB" id="8732661at2"/>
<evidence type="ECO:0000259" key="6">
    <source>
        <dbReference type="Pfam" id="PF00456"/>
    </source>
</evidence>
<dbReference type="PROSITE" id="PS00801">
    <property type="entry name" value="TRANSKETOLASE_1"/>
    <property type="match status" value="1"/>
</dbReference>
<evidence type="ECO:0000256" key="2">
    <source>
        <dbReference type="ARBA" id="ARBA00007131"/>
    </source>
</evidence>
<dbReference type="EMBL" id="CP003155">
    <property type="protein sequence ID" value="AEV29820.1"/>
    <property type="molecule type" value="Genomic_DNA"/>
</dbReference>
<dbReference type="PANTHER" id="PTHR47514">
    <property type="entry name" value="TRANSKETOLASE N-TERMINAL SECTION-RELATED"/>
    <property type="match status" value="1"/>
</dbReference>